<dbReference type="InterPro" id="IPR032640">
    <property type="entry name" value="AMPK1_CBM"/>
</dbReference>
<dbReference type="PANTHER" id="PTHR13780:SF112">
    <property type="entry name" value="CBS DOMAIN-CONTAINING PROTEIN"/>
    <property type="match status" value="1"/>
</dbReference>
<dbReference type="InterPro" id="IPR013783">
    <property type="entry name" value="Ig-like_fold"/>
</dbReference>
<dbReference type="GO" id="GO:0009507">
    <property type="term" value="C:chloroplast"/>
    <property type="evidence" value="ECO:0007669"/>
    <property type="project" value="UniProtKB-ARBA"/>
</dbReference>
<dbReference type="InterPro" id="IPR000644">
    <property type="entry name" value="CBS_dom"/>
</dbReference>
<proteinExistence type="predicted"/>
<dbReference type="FunFam" id="2.60.40.10:FF:001860">
    <property type="entry name" value="Sucrose nonfermenting 4-like protein"/>
    <property type="match status" value="1"/>
</dbReference>
<dbReference type="PANTHER" id="PTHR13780">
    <property type="entry name" value="AMP-ACTIVATED PROTEIN KINASE, GAMMA REGULATORY SUBUNIT"/>
    <property type="match status" value="1"/>
</dbReference>
<feature type="domain" description="CBS" evidence="4">
    <location>
        <begin position="432"/>
        <end position="486"/>
    </location>
</feature>
<name>A0A5B6YM14_DAVIN</name>
<organism evidence="5">
    <name type="scientific">Davidia involucrata</name>
    <name type="common">Dove tree</name>
    <dbReference type="NCBI Taxonomy" id="16924"/>
    <lineage>
        <taxon>Eukaryota</taxon>
        <taxon>Viridiplantae</taxon>
        <taxon>Streptophyta</taxon>
        <taxon>Embryophyta</taxon>
        <taxon>Tracheophyta</taxon>
        <taxon>Spermatophyta</taxon>
        <taxon>Magnoliopsida</taxon>
        <taxon>eudicotyledons</taxon>
        <taxon>Gunneridae</taxon>
        <taxon>Pentapetalae</taxon>
        <taxon>asterids</taxon>
        <taxon>Cornales</taxon>
        <taxon>Nyssaceae</taxon>
        <taxon>Davidia</taxon>
    </lineage>
</organism>
<keyword evidence="2 3" id="KW-0129">CBS domain</keyword>
<feature type="domain" description="CBS" evidence="4">
    <location>
        <begin position="350"/>
        <end position="407"/>
    </location>
</feature>
<keyword evidence="1" id="KW-0677">Repeat</keyword>
<dbReference type="CDD" id="cd02859">
    <property type="entry name" value="E_set_AMPKbeta_like_N"/>
    <property type="match status" value="1"/>
</dbReference>
<dbReference type="SUPFAM" id="SSF81296">
    <property type="entry name" value="E set domains"/>
    <property type="match status" value="1"/>
</dbReference>
<reference evidence="5" key="1">
    <citation type="submission" date="2019-08" db="EMBL/GenBank/DDBJ databases">
        <title>Reference gene set and small RNA set construction with multiple tissues from Davidia involucrata Baill.</title>
        <authorList>
            <person name="Yang H."/>
            <person name="Zhou C."/>
            <person name="Li G."/>
            <person name="Wang J."/>
            <person name="Gao P."/>
            <person name="Wang M."/>
            <person name="Wang R."/>
            <person name="Zhao Y."/>
        </authorList>
    </citation>
    <scope>NUCLEOTIDE SEQUENCE</scope>
    <source>
        <tissue evidence="5">Mixed with DoveR01_LX</tissue>
    </source>
</reference>
<dbReference type="InterPro" id="IPR050511">
    <property type="entry name" value="AMPK_gamma/SDS23_families"/>
</dbReference>
<dbReference type="InterPro" id="IPR014756">
    <property type="entry name" value="Ig_E-set"/>
</dbReference>
<evidence type="ECO:0000259" key="4">
    <source>
        <dbReference type="PROSITE" id="PS51371"/>
    </source>
</evidence>
<sequence length="486" mass="54044">MDYARESGGVAGAVLIPTRFVWPYGGRSVNLCGSFTGWSGHWPMTPVEGCPTVFQTICNLPPGYHQYKFIVDGEWRHDEHQPFVSGNYGMVNTVHLVRESDYIPAILSPQIPSGSNMDVDNEAFQRLVRVSDGTLHEVLPRISGADLEVSRHRVSEFLSAHMAYELLPESGKVIALDVDLAVKQAFHIMHEQGIPMAPLWDFCKGQFVGVLSALDFILIIRELGNRGSNLTEEELETHTISAWKEAKLYLNRQINDHGRAVPRRLVHAGPDENLKDVALKILQHEVATVPIIHSSSKDGSFPQLLHLASLSGILNCICRYFRHSSGSLPILQLPICAIPLGTWVPKIGEPNRRPLAMLRPSASLNSALNLFIQAQVSSIPIVDDNDSLLDVYCRSDITALAKDKVYTHINLEEMTIHQALQLGQEPYSPYGFSSQRCNMCLCSDPLHKVMERLAKPGVRRLIVVEAGSKHVEGIITLNDIFRFLLG</sequence>
<dbReference type="SUPFAM" id="SSF54631">
    <property type="entry name" value="CBS-domain pair"/>
    <property type="match status" value="2"/>
</dbReference>
<dbReference type="InterPro" id="IPR046342">
    <property type="entry name" value="CBS_dom_sf"/>
</dbReference>
<dbReference type="Pfam" id="PF16561">
    <property type="entry name" value="AMPK1_CBM"/>
    <property type="match status" value="1"/>
</dbReference>
<protein>
    <submittedName>
        <fullName evidence="5">Putative Cystathionine beta-synthase, core</fullName>
    </submittedName>
</protein>
<dbReference type="PROSITE" id="PS51371">
    <property type="entry name" value="CBS"/>
    <property type="match status" value="3"/>
</dbReference>
<evidence type="ECO:0000313" key="5">
    <source>
        <dbReference type="EMBL" id="MPA32406.1"/>
    </source>
</evidence>
<dbReference type="Gene3D" id="3.10.580.10">
    <property type="entry name" value="CBS-domain"/>
    <property type="match status" value="2"/>
</dbReference>
<evidence type="ECO:0000256" key="1">
    <source>
        <dbReference type="ARBA" id="ARBA00022737"/>
    </source>
</evidence>
<dbReference type="SMART" id="SM00116">
    <property type="entry name" value="CBS"/>
    <property type="match status" value="3"/>
</dbReference>
<evidence type="ECO:0000256" key="2">
    <source>
        <dbReference type="ARBA" id="ARBA00023122"/>
    </source>
</evidence>
<dbReference type="Gene3D" id="2.60.40.10">
    <property type="entry name" value="Immunoglobulins"/>
    <property type="match status" value="1"/>
</dbReference>
<dbReference type="Pfam" id="PF00571">
    <property type="entry name" value="CBS"/>
    <property type="match status" value="2"/>
</dbReference>
<dbReference type="EMBL" id="GHES01001847">
    <property type="protein sequence ID" value="MPA32406.1"/>
    <property type="molecule type" value="Transcribed_RNA"/>
</dbReference>
<evidence type="ECO:0000256" key="3">
    <source>
        <dbReference type="PROSITE-ProRule" id="PRU00703"/>
    </source>
</evidence>
<feature type="domain" description="CBS" evidence="4">
    <location>
        <begin position="166"/>
        <end position="228"/>
    </location>
</feature>
<dbReference type="AlphaFoldDB" id="A0A5B6YM14"/>
<accession>A0A5B6YM14</accession>
<gene>
    <name evidence="5" type="ORF">Din_001847</name>
</gene>